<dbReference type="PANTHER" id="PTHR33490">
    <property type="entry name" value="BLR5614 PROTEIN-RELATED"/>
    <property type="match status" value="1"/>
</dbReference>
<dbReference type="KEGG" id="acob:P0Y56_13600"/>
<dbReference type="InterPro" id="IPR002931">
    <property type="entry name" value="Transglutaminase-like"/>
</dbReference>
<sequence length="269" mass="29329">MPIDISARFDFILPEPTDCLLQFEAAPLPEQALLETDTWLSSTEHFARVPAQDGIGERIWVRASGRFHIDYSARVEVRRQLADIAALAQLDPHLLPGETVEYLMSSTYCPVDRLYPFTEGEFAGTAGGQRIAAIRDWIARHFKYEPGSTSRTTAIDSFVERRGVCRDYAHVLVTLARASAIPARYVSVYAPGVDPQDFHAVAEVFLADPSGAPGSGAGTWQPVDATGMADPAEMVKIGVGRDAADVSFLTCFSPCDFGDKEITVTRSDG</sequence>
<evidence type="ECO:0000313" key="3">
    <source>
        <dbReference type="Proteomes" id="UP001218362"/>
    </source>
</evidence>
<dbReference type="SMART" id="SM00460">
    <property type="entry name" value="TGc"/>
    <property type="match status" value="1"/>
</dbReference>
<dbReference type="Pfam" id="PF01841">
    <property type="entry name" value="Transglut_core"/>
    <property type="match status" value="1"/>
</dbReference>
<dbReference type="Gene3D" id="2.60.40.2250">
    <property type="match status" value="1"/>
</dbReference>
<organism evidence="2 3">
    <name type="scientific">Candidatus Andeanibacterium colombiense</name>
    <dbReference type="NCBI Taxonomy" id="3121345"/>
    <lineage>
        <taxon>Bacteria</taxon>
        <taxon>Pseudomonadati</taxon>
        <taxon>Pseudomonadota</taxon>
        <taxon>Alphaproteobacteria</taxon>
        <taxon>Sphingomonadales</taxon>
        <taxon>Sphingomonadaceae</taxon>
        <taxon>Candidatus Andeanibacterium</taxon>
    </lineage>
</organism>
<gene>
    <name evidence="2" type="ORF">P0Y56_13600</name>
</gene>
<evidence type="ECO:0000313" key="2">
    <source>
        <dbReference type="EMBL" id="WEK46046.1"/>
    </source>
</evidence>
<dbReference type="SUPFAM" id="SSF54001">
    <property type="entry name" value="Cysteine proteinases"/>
    <property type="match status" value="1"/>
</dbReference>
<protein>
    <submittedName>
        <fullName evidence="2">Transglutaminase family protein</fullName>
    </submittedName>
</protein>
<evidence type="ECO:0000259" key="1">
    <source>
        <dbReference type="SMART" id="SM00460"/>
    </source>
</evidence>
<dbReference type="Gene3D" id="3.10.620.30">
    <property type="match status" value="1"/>
</dbReference>
<reference evidence="2" key="1">
    <citation type="submission" date="2023-03" db="EMBL/GenBank/DDBJ databases">
        <title>Andean soil-derived lignocellulolytic bacterial consortium as a source of novel taxa and putative plastic-active enzymes.</title>
        <authorList>
            <person name="Diaz-Garcia L."/>
            <person name="Chuvochina M."/>
            <person name="Feuerriegel G."/>
            <person name="Bunk B."/>
            <person name="Sproer C."/>
            <person name="Streit W.R."/>
            <person name="Rodriguez L.M."/>
            <person name="Overmann J."/>
            <person name="Jimenez D.J."/>
        </authorList>
    </citation>
    <scope>NUCLEOTIDE SEQUENCE</scope>
    <source>
        <strain evidence="2">MAG 26</strain>
    </source>
</reference>
<dbReference type="InterPro" id="IPR038765">
    <property type="entry name" value="Papain-like_cys_pep_sf"/>
</dbReference>
<accession>A0AAJ6BNJ2</accession>
<proteinExistence type="predicted"/>
<feature type="domain" description="Transglutaminase-like" evidence="1">
    <location>
        <begin position="157"/>
        <end position="227"/>
    </location>
</feature>
<dbReference type="EMBL" id="CP119316">
    <property type="protein sequence ID" value="WEK46046.1"/>
    <property type="molecule type" value="Genomic_DNA"/>
</dbReference>
<dbReference type="PANTHER" id="PTHR33490:SF12">
    <property type="entry name" value="BLL5557 PROTEIN"/>
    <property type="match status" value="1"/>
</dbReference>
<dbReference type="AlphaFoldDB" id="A0AAJ6BNJ2"/>
<name>A0AAJ6BNJ2_9SPHN</name>
<dbReference type="Proteomes" id="UP001218362">
    <property type="component" value="Chromosome"/>
</dbReference>